<reference evidence="2 3" key="1">
    <citation type="submission" date="2019-03" db="EMBL/GenBank/DDBJ databases">
        <title>First draft genome of Liparis tanakae, snailfish: a comprehensive survey of snailfish specific genes.</title>
        <authorList>
            <person name="Kim W."/>
            <person name="Song I."/>
            <person name="Jeong J.-H."/>
            <person name="Kim D."/>
            <person name="Kim S."/>
            <person name="Ryu S."/>
            <person name="Song J.Y."/>
            <person name="Lee S.K."/>
        </authorList>
    </citation>
    <scope>NUCLEOTIDE SEQUENCE [LARGE SCALE GENOMIC DNA]</scope>
    <source>
        <tissue evidence="2">Muscle</tissue>
    </source>
</reference>
<sequence length="70" mass="7786">MQQKGRVVSPAARHPVRGAAATPKPRSRHFDPPPPQAPPIGVAATLLRHHHQCLDSMGGFCMRRYQHLYP</sequence>
<evidence type="ECO:0000256" key="1">
    <source>
        <dbReference type="SAM" id="MobiDB-lite"/>
    </source>
</evidence>
<organism evidence="2 3">
    <name type="scientific">Liparis tanakae</name>
    <name type="common">Tanaka's snailfish</name>
    <dbReference type="NCBI Taxonomy" id="230148"/>
    <lineage>
        <taxon>Eukaryota</taxon>
        <taxon>Metazoa</taxon>
        <taxon>Chordata</taxon>
        <taxon>Craniata</taxon>
        <taxon>Vertebrata</taxon>
        <taxon>Euteleostomi</taxon>
        <taxon>Actinopterygii</taxon>
        <taxon>Neopterygii</taxon>
        <taxon>Teleostei</taxon>
        <taxon>Neoteleostei</taxon>
        <taxon>Acanthomorphata</taxon>
        <taxon>Eupercaria</taxon>
        <taxon>Perciformes</taxon>
        <taxon>Cottioidei</taxon>
        <taxon>Cottales</taxon>
        <taxon>Liparidae</taxon>
        <taxon>Liparis</taxon>
    </lineage>
</organism>
<feature type="region of interest" description="Disordered" evidence="1">
    <location>
        <begin position="1"/>
        <end position="39"/>
    </location>
</feature>
<evidence type="ECO:0000313" key="2">
    <source>
        <dbReference type="EMBL" id="TNN49699.1"/>
    </source>
</evidence>
<protein>
    <submittedName>
        <fullName evidence="2">Uncharacterized protein</fullName>
    </submittedName>
</protein>
<evidence type="ECO:0000313" key="3">
    <source>
        <dbReference type="Proteomes" id="UP000314294"/>
    </source>
</evidence>
<name>A0A4Z2G857_9TELE</name>
<gene>
    <name evidence="2" type="ORF">EYF80_040104</name>
</gene>
<dbReference type="Proteomes" id="UP000314294">
    <property type="component" value="Unassembled WGS sequence"/>
</dbReference>
<keyword evidence="3" id="KW-1185">Reference proteome</keyword>
<proteinExistence type="predicted"/>
<dbReference type="AlphaFoldDB" id="A0A4Z2G857"/>
<accession>A0A4Z2G857</accession>
<dbReference type="EMBL" id="SRLO01000645">
    <property type="protein sequence ID" value="TNN49699.1"/>
    <property type="molecule type" value="Genomic_DNA"/>
</dbReference>
<comment type="caution">
    <text evidence="2">The sequence shown here is derived from an EMBL/GenBank/DDBJ whole genome shotgun (WGS) entry which is preliminary data.</text>
</comment>